<feature type="region of interest" description="Disordered" evidence="1">
    <location>
        <begin position="127"/>
        <end position="192"/>
    </location>
</feature>
<reference evidence="3 4" key="1">
    <citation type="submission" date="2024-10" db="EMBL/GenBank/DDBJ databases">
        <authorList>
            <person name="Kim D."/>
        </authorList>
    </citation>
    <scope>NUCLEOTIDE SEQUENCE [LARGE SCALE GENOMIC DNA]</scope>
    <source>
        <strain evidence="3">Taebaek</strain>
    </source>
</reference>
<sequence>MDSLPTSPSYFVSDNVQSPVDSSPELSMAQIDGLFSRLPRSDQDRYITELSRCRSADFTSASPLIIFAIGSSYFLDSKMKFGPFRVPFYILIGVGTAAISTILYKNSCGQRVRQALAEELRKEQQNANINLTSSDSYRQKQQTNQSEFFRSEGPPPGWGGTPLSDNGRPSMDGPTFSGTPTNIGFGGGRRDQ</sequence>
<dbReference type="EMBL" id="JBICCN010000132">
    <property type="protein sequence ID" value="KAL3091362.1"/>
    <property type="molecule type" value="Genomic_DNA"/>
</dbReference>
<feature type="transmembrane region" description="Helical" evidence="2">
    <location>
        <begin position="86"/>
        <end position="104"/>
    </location>
</feature>
<dbReference type="AlphaFoldDB" id="A0ABD2JLC4"/>
<comment type="caution">
    <text evidence="3">The sequence shown here is derived from an EMBL/GenBank/DDBJ whole genome shotgun (WGS) entry which is preliminary data.</text>
</comment>
<evidence type="ECO:0000256" key="1">
    <source>
        <dbReference type="SAM" id="MobiDB-lite"/>
    </source>
</evidence>
<evidence type="ECO:0008006" key="5">
    <source>
        <dbReference type="Google" id="ProtNLM"/>
    </source>
</evidence>
<keyword evidence="4" id="KW-1185">Reference proteome</keyword>
<protein>
    <recommendedName>
        <fullName evidence="5">Transmembrane protein</fullName>
    </recommendedName>
</protein>
<keyword evidence="2" id="KW-1133">Transmembrane helix</keyword>
<organism evidence="3 4">
    <name type="scientific">Heterodera schachtii</name>
    <name type="common">Sugarbeet cyst nematode worm</name>
    <name type="synonym">Tylenchus schachtii</name>
    <dbReference type="NCBI Taxonomy" id="97005"/>
    <lineage>
        <taxon>Eukaryota</taxon>
        <taxon>Metazoa</taxon>
        <taxon>Ecdysozoa</taxon>
        <taxon>Nematoda</taxon>
        <taxon>Chromadorea</taxon>
        <taxon>Rhabditida</taxon>
        <taxon>Tylenchina</taxon>
        <taxon>Tylenchomorpha</taxon>
        <taxon>Tylenchoidea</taxon>
        <taxon>Heteroderidae</taxon>
        <taxon>Heteroderinae</taxon>
        <taxon>Heterodera</taxon>
    </lineage>
</organism>
<feature type="compositionally biased region" description="Polar residues" evidence="1">
    <location>
        <begin position="127"/>
        <end position="148"/>
    </location>
</feature>
<name>A0ABD2JLC4_HETSC</name>
<keyword evidence="2" id="KW-0472">Membrane</keyword>
<evidence type="ECO:0000313" key="4">
    <source>
        <dbReference type="Proteomes" id="UP001620645"/>
    </source>
</evidence>
<evidence type="ECO:0000313" key="3">
    <source>
        <dbReference type="EMBL" id="KAL3091362.1"/>
    </source>
</evidence>
<dbReference type="Proteomes" id="UP001620645">
    <property type="component" value="Unassembled WGS sequence"/>
</dbReference>
<proteinExistence type="predicted"/>
<keyword evidence="2" id="KW-0812">Transmembrane</keyword>
<accession>A0ABD2JLC4</accession>
<gene>
    <name evidence="3" type="ORF">niasHS_007155</name>
</gene>
<feature type="region of interest" description="Disordered" evidence="1">
    <location>
        <begin position="1"/>
        <end position="22"/>
    </location>
</feature>
<evidence type="ECO:0000256" key="2">
    <source>
        <dbReference type="SAM" id="Phobius"/>
    </source>
</evidence>